<evidence type="ECO:0008006" key="4">
    <source>
        <dbReference type="Google" id="ProtNLM"/>
    </source>
</evidence>
<proteinExistence type="predicted"/>
<evidence type="ECO:0000313" key="3">
    <source>
        <dbReference type="Proteomes" id="UP000646579"/>
    </source>
</evidence>
<dbReference type="RefSeq" id="WP_189427074.1">
    <property type="nucleotide sequence ID" value="NZ_BMZE01000004.1"/>
</dbReference>
<protein>
    <recommendedName>
        <fullName evidence="4">DUF3311 domain-containing protein</fullName>
    </recommendedName>
</protein>
<evidence type="ECO:0000313" key="2">
    <source>
        <dbReference type="EMBL" id="GHA35910.1"/>
    </source>
</evidence>
<sequence length="77" mass="8329">MRGKLESTALLLTLASILLIMPPIAYLFQWQARLFGVPVEVIYLFTVWGGLVLCSALLSRRLPPQTPPSGDDDGGSG</sequence>
<keyword evidence="1" id="KW-1133">Transmembrane helix</keyword>
<keyword evidence="3" id="KW-1185">Reference proteome</keyword>
<keyword evidence="1" id="KW-0472">Membrane</keyword>
<comment type="caution">
    <text evidence="2">The sequence shown here is derived from an EMBL/GenBank/DDBJ whole genome shotgun (WGS) entry which is preliminary data.</text>
</comment>
<keyword evidence="1" id="KW-0812">Transmembrane</keyword>
<dbReference type="AlphaFoldDB" id="A0A918VYK5"/>
<accession>A0A918VYK5</accession>
<feature type="transmembrane region" description="Helical" evidence="1">
    <location>
        <begin position="37"/>
        <end position="58"/>
    </location>
</feature>
<name>A0A918VYK5_9HYPH</name>
<dbReference type="Proteomes" id="UP000646579">
    <property type="component" value="Unassembled WGS sequence"/>
</dbReference>
<evidence type="ECO:0000256" key="1">
    <source>
        <dbReference type="SAM" id="Phobius"/>
    </source>
</evidence>
<organism evidence="2 3">
    <name type="scientific">Devosia pacifica</name>
    <dbReference type="NCBI Taxonomy" id="1335967"/>
    <lineage>
        <taxon>Bacteria</taxon>
        <taxon>Pseudomonadati</taxon>
        <taxon>Pseudomonadota</taxon>
        <taxon>Alphaproteobacteria</taxon>
        <taxon>Hyphomicrobiales</taxon>
        <taxon>Devosiaceae</taxon>
        <taxon>Devosia</taxon>
    </lineage>
</organism>
<gene>
    <name evidence="2" type="ORF">GCM10007989_34920</name>
</gene>
<dbReference type="EMBL" id="BMZE01000004">
    <property type="protein sequence ID" value="GHA35910.1"/>
    <property type="molecule type" value="Genomic_DNA"/>
</dbReference>
<reference evidence="2" key="2">
    <citation type="submission" date="2020-09" db="EMBL/GenBank/DDBJ databases">
        <authorList>
            <person name="Sun Q."/>
            <person name="Kim S."/>
        </authorList>
    </citation>
    <scope>NUCLEOTIDE SEQUENCE</scope>
    <source>
        <strain evidence="2">KCTC 32437</strain>
    </source>
</reference>
<reference evidence="2" key="1">
    <citation type="journal article" date="2014" name="Int. J. Syst. Evol. Microbiol.">
        <title>Complete genome sequence of Corynebacterium casei LMG S-19264T (=DSM 44701T), isolated from a smear-ripened cheese.</title>
        <authorList>
            <consortium name="US DOE Joint Genome Institute (JGI-PGF)"/>
            <person name="Walter F."/>
            <person name="Albersmeier A."/>
            <person name="Kalinowski J."/>
            <person name="Ruckert C."/>
        </authorList>
    </citation>
    <scope>NUCLEOTIDE SEQUENCE</scope>
    <source>
        <strain evidence="2">KCTC 32437</strain>
    </source>
</reference>